<keyword evidence="2" id="KW-1185">Reference proteome</keyword>
<comment type="caution">
    <text evidence="1">The sequence shown here is derived from an EMBL/GenBank/DDBJ whole genome shotgun (WGS) entry which is preliminary data.</text>
</comment>
<dbReference type="RefSeq" id="WP_187117423.1">
    <property type="nucleotide sequence ID" value="NZ_JAHLQL010000007.1"/>
</dbReference>
<gene>
    <name evidence="1" type="ORF">KQI89_15755</name>
</gene>
<accession>A0ABS6F3W7</accession>
<evidence type="ECO:0000313" key="2">
    <source>
        <dbReference type="Proteomes" id="UP000736583"/>
    </source>
</evidence>
<dbReference type="EMBL" id="JAHLQL010000007">
    <property type="protein sequence ID" value="MBU5593204.1"/>
    <property type="molecule type" value="Genomic_DNA"/>
</dbReference>
<name>A0ABS6F3W7_9CLOT</name>
<sequence length="58" mass="6777">MLKRLGNIIDRLFEAREEDLIAIENLTKIDGTYERMVSEMELSMQNSLAFQELNSVAW</sequence>
<organism evidence="1 2">
    <name type="scientific">Clostridium simiarum</name>
    <dbReference type="NCBI Taxonomy" id="2841506"/>
    <lineage>
        <taxon>Bacteria</taxon>
        <taxon>Bacillati</taxon>
        <taxon>Bacillota</taxon>
        <taxon>Clostridia</taxon>
        <taxon>Eubacteriales</taxon>
        <taxon>Clostridiaceae</taxon>
        <taxon>Clostridium</taxon>
    </lineage>
</organism>
<dbReference type="Proteomes" id="UP000736583">
    <property type="component" value="Unassembled WGS sequence"/>
</dbReference>
<reference evidence="1 2" key="1">
    <citation type="submission" date="2021-06" db="EMBL/GenBank/DDBJ databases">
        <authorList>
            <person name="Sun Q."/>
            <person name="Li D."/>
        </authorList>
    </citation>
    <scope>NUCLEOTIDE SEQUENCE [LARGE SCALE GENOMIC DNA]</scope>
    <source>
        <strain evidence="1 2">MSJ-4</strain>
    </source>
</reference>
<evidence type="ECO:0000313" key="1">
    <source>
        <dbReference type="EMBL" id="MBU5593204.1"/>
    </source>
</evidence>
<proteinExistence type="predicted"/>
<protein>
    <submittedName>
        <fullName evidence="1">Uncharacterized protein</fullName>
    </submittedName>
</protein>